<comment type="caution">
    <text evidence="1">The sequence shown here is derived from an EMBL/GenBank/DDBJ whole genome shotgun (WGS) entry which is preliminary data.</text>
</comment>
<feature type="non-terminal residue" evidence="1">
    <location>
        <position position="1"/>
    </location>
</feature>
<name>A0ABR9ZFY8_VIBAN</name>
<dbReference type="EMBL" id="RDPI01001662">
    <property type="protein sequence ID" value="MBF4377355.1"/>
    <property type="molecule type" value="Genomic_DNA"/>
</dbReference>
<evidence type="ECO:0000313" key="2">
    <source>
        <dbReference type="Proteomes" id="UP000726136"/>
    </source>
</evidence>
<accession>A0ABR9ZFY8</accession>
<evidence type="ECO:0000313" key="1">
    <source>
        <dbReference type="EMBL" id="MBF4377355.1"/>
    </source>
</evidence>
<reference evidence="1 2" key="1">
    <citation type="journal article" date="2021" name="PeerJ">
        <title>Analysis of 44 Vibrio anguillarum genomes reveals high genetic diversity.</title>
        <authorList>
            <person name="Hansen M.J."/>
            <person name="Dalsgaard I."/>
        </authorList>
    </citation>
    <scope>NUCLEOTIDE SEQUENCE [LARGE SCALE GENOMIC DNA]</scope>
    <source>
        <strain evidence="1 2">040915-1/1B</strain>
    </source>
</reference>
<sequence length="68" mass="7656">MRARKAVLDNLNNLITERLRSGQTIEQARSSIAASLLRKNRAGDWPSFFSATRFYLGQQAEGILVHPL</sequence>
<dbReference type="Proteomes" id="UP000726136">
    <property type="component" value="Unassembled WGS sequence"/>
</dbReference>
<proteinExistence type="predicted"/>
<keyword evidence="2" id="KW-1185">Reference proteome</keyword>
<gene>
    <name evidence="1" type="ORF">EAY46_30750</name>
</gene>
<protein>
    <submittedName>
        <fullName evidence="1">TIGR02646 family protein</fullName>
    </submittedName>
</protein>
<organism evidence="1 2">
    <name type="scientific">Vibrio anguillarum</name>
    <name type="common">Listonella anguillarum</name>
    <dbReference type="NCBI Taxonomy" id="55601"/>
    <lineage>
        <taxon>Bacteria</taxon>
        <taxon>Pseudomonadati</taxon>
        <taxon>Pseudomonadota</taxon>
        <taxon>Gammaproteobacteria</taxon>
        <taxon>Vibrionales</taxon>
        <taxon>Vibrionaceae</taxon>
        <taxon>Vibrio</taxon>
    </lineage>
</organism>